<accession>A0A386H183</accession>
<dbReference type="PANTHER" id="PTHR10815">
    <property type="entry name" value="METHYLATED-DNA--PROTEIN-CYSTEINE METHYLTRANSFERASE"/>
    <property type="match status" value="1"/>
</dbReference>
<dbReference type="SUPFAM" id="SSF46767">
    <property type="entry name" value="Methylated DNA-protein cysteine methyltransferase, C-terminal domain"/>
    <property type="match status" value="1"/>
</dbReference>
<dbReference type="InterPro" id="IPR036388">
    <property type="entry name" value="WH-like_DNA-bd_sf"/>
</dbReference>
<organism evidence="12 13">
    <name type="scientific">Clostridium fermenticellae</name>
    <dbReference type="NCBI Taxonomy" id="2068654"/>
    <lineage>
        <taxon>Bacteria</taxon>
        <taxon>Bacillati</taxon>
        <taxon>Bacillota</taxon>
        <taxon>Clostridia</taxon>
        <taxon>Eubacteriales</taxon>
        <taxon>Clostridiaceae</taxon>
        <taxon>Clostridium</taxon>
    </lineage>
</organism>
<dbReference type="PROSITE" id="PS00374">
    <property type="entry name" value="MGMT"/>
    <property type="match status" value="1"/>
</dbReference>
<dbReference type="InterPro" id="IPR023546">
    <property type="entry name" value="MGMT"/>
</dbReference>
<comment type="similarity">
    <text evidence="2 9">Belongs to the MGMT family.</text>
</comment>
<dbReference type="SUPFAM" id="SSF53155">
    <property type="entry name" value="Methylated DNA-protein cysteine methyltransferase domain"/>
    <property type="match status" value="1"/>
</dbReference>
<dbReference type="NCBIfam" id="TIGR00589">
    <property type="entry name" value="ogt"/>
    <property type="match status" value="1"/>
</dbReference>
<keyword evidence="4 9" id="KW-0489">Methyltransferase</keyword>
<feature type="active site" description="Nucleophile; methyl group acceptor" evidence="9">
    <location>
        <position position="134"/>
    </location>
</feature>
<sequence>MVYTTVIQTPLGMVRASAEKNALKGLWFIGQKYYPKNVELWINKPDYRIFKETDRWLKNYFSGRKNLCLPKLEPEGTKFQRDVWNVLLQIPYGKVITYGEIAKKIAELRAIGSMSAQAVGGAVGHNPISILIPCHRVIGSNGNLTGYAGGIQKKRALLMLEKAQIYNATSQENSL</sequence>
<dbReference type="HAMAP" id="MF_00772">
    <property type="entry name" value="OGT"/>
    <property type="match status" value="1"/>
</dbReference>
<evidence type="ECO:0000256" key="9">
    <source>
        <dbReference type="HAMAP-Rule" id="MF_00772"/>
    </source>
</evidence>
<gene>
    <name evidence="12" type="ORF">D4Z93_02420</name>
</gene>
<evidence type="ECO:0000256" key="6">
    <source>
        <dbReference type="ARBA" id="ARBA00022763"/>
    </source>
</evidence>
<dbReference type="Pfam" id="PF01035">
    <property type="entry name" value="DNA_binding_1"/>
    <property type="match status" value="1"/>
</dbReference>
<dbReference type="InterPro" id="IPR014048">
    <property type="entry name" value="MethylDNA_cys_MeTrfase_DNA-bd"/>
</dbReference>
<dbReference type="Proteomes" id="UP000266301">
    <property type="component" value="Chromosome"/>
</dbReference>
<keyword evidence="13" id="KW-1185">Reference proteome</keyword>
<keyword evidence="7 9" id="KW-0234">DNA repair</keyword>
<dbReference type="GO" id="GO:0003908">
    <property type="term" value="F:methylated-DNA-[protein]-cysteine S-methyltransferase activity"/>
    <property type="evidence" value="ECO:0007669"/>
    <property type="project" value="UniProtKB-UniRule"/>
</dbReference>
<dbReference type="Pfam" id="PF02870">
    <property type="entry name" value="Methyltransf_1N"/>
    <property type="match status" value="1"/>
</dbReference>
<evidence type="ECO:0000256" key="8">
    <source>
        <dbReference type="ARBA" id="ARBA00049348"/>
    </source>
</evidence>
<dbReference type="AlphaFoldDB" id="A0A386H183"/>
<keyword evidence="5 9" id="KW-0808">Transferase</keyword>
<comment type="subcellular location">
    <subcellularLocation>
        <location evidence="9">Cytoplasm</location>
    </subcellularLocation>
</comment>
<evidence type="ECO:0000259" key="11">
    <source>
        <dbReference type="Pfam" id="PF02870"/>
    </source>
</evidence>
<dbReference type="InterPro" id="IPR001497">
    <property type="entry name" value="MethylDNA_cys_MeTrfase_AS"/>
</dbReference>
<dbReference type="KEGG" id="cfer:D4Z93_02420"/>
<keyword evidence="6 9" id="KW-0227">DNA damage</keyword>
<feature type="domain" description="Methylated-DNA-[protein]-cysteine S-methyltransferase DNA binding" evidence="10">
    <location>
        <begin position="78"/>
        <end position="162"/>
    </location>
</feature>
<keyword evidence="3 9" id="KW-0963">Cytoplasm</keyword>
<dbReference type="InterPro" id="IPR008332">
    <property type="entry name" value="MethylG_MeTrfase_N"/>
</dbReference>
<dbReference type="FunFam" id="1.10.10.10:FF:000214">
    <property type="entry name" value="Methylated-DNA--protein-cysteine methyltransferase"/>
    <property type="match status" value="1"/>
</dbReference>
<evidence type="ECO:0000313" key="13">
    <source>
        <dbReference type="Proteomes" id="UP000266301"/>
    </source>
</evidence>
<dbReference type="OrthoDB" id="9802228at2"/>
<reference evidence="12 13" key="1">
    <citation type="journal article" date="2019" name="Int. J. Syst. Evol. Microbiol.">
        <title>Clostridium fermenticellae sp. nov., isolated from the mud in a fermentation cellar for the production of the Chinese liquor, baijiu.</title>
        <authorList>
            <person name="Xu P.X."/>
            <person name="Chai L.J."/>
            <person name="Qiu T."/>
            <person name="Zhang X.J."/>
            <person name="Lu Z.M."/>
            <person name="Xiao C."/>
            <person name="Wang S.T."/>
            <person name="Shen C.H."/>
            <person name="Shi J.S."/>
            <person name="Xu Z.H."/>
        </authorList>
    </citation>
    <scope>NUCLEOTIDE SEQUENCE [LARGE SCALE GENOMIC DNA]</scope>
    <source>
        <strain evidence="12 13">JN500901</strain>
    </source>
</reference>
<comment type="miscellaneous">
    <text evidence="9">This enzyme catalyzes only one turnover and therefore is not strictly catalytic. According to one definition, an enzyme is a biocatalyst that acts repeatedly and over many reaction cycles.</text>
</comment>
<dbReference type="InterPro" id="IPR036217">
    <property type="entry name" value="MethylDNA_cys_MeTrfase_DNAb"/>
</dbReference>
<evidence type="ECO:0000256" key="5">
    <source>
        <dbReference type="ARBA" id="ARBA00022679"/>
    </source>
</evidence>
<dbReference type="RefSeq" id="WP_119970161.1">
    <property type="nucleotide sequence ID" value="NZ_CP032416.1"/>
</dbReference>
<proteinExistence type="inferred from homology"/>
<dbReference type="CDD" id="cd06445">
    <property type="entry name" value="ATase"/>
    <property type="match status" value="1"/>
</dbReference>
<dbReference type="GO" id="GO:0005737">
    <property type="term" value="C:cytoplasm"/>
    <property type="evidence" value="ECO:0007669"/>
    <property type="project" value="UniProtKB-SubCell"/>
</dbReference>
<comment type="function">
    <text evidence="9">Involved in the cellular defense against the biological effects of O6-methylguanine (O6-MeG) and O4-methylthymine (O4-MeT) in DNA. Repairs the methylated nucleobase in DNA by stoichiometrically transferring the methyl group to a cysteine residue in the enzyme. This is a suicide reaction: the enzyme is irreversibly inactivated.</text>
</comment>
<dbReference type="EC" id="2.1.1.63" evidence="9"/>
<evidence type="ECO:0000256" key="4">
    <source>
        <dbReference type="ARBA" id="ARBA00022603"/>
    </source>
</evidence>
<evidence type="ECO:0000313" key="12">
    <source>
        <dbReference type="EMBL" id="AYD39452.1"/>
    </source>
</evidence>
<evidence type="ECO:0000256" key="2">
    <source>
        <dbReference type="ARBA" id="ARBA00008711"/>
    </source>
</evidence>
<feature type="domain" description="Methylguanine DNA methyltransferase ribonuclease-like" evidence="11">
    <location>
        <begin position="2"/>
        <end position="65"/>
    </location>
</feature>
<dbReference type="GO" id="GO:0032259">
    <property type="term" value="P:methylation"/>
    <property type="evidence" value="ECO:0007669"/>
    <property type="project" value="UniProtKB-KW"/>
</dbReference>
<dbReference type="Gene3D" id="1.10.10.10">
    <property type="entry name" value="Winged helix-like DNA-binding domain superfamily/Winged helix DNA-binding domain"/>
    <property type="match status" value="1"/>
</dbReference>
<evidence type="ECO:0000256" key="7">
    <source>
        <dbReference type="ARBA" id="ARBA00023204"/>
    </source>
</evidence>
<protein>
    <recommendedName>
        <fullName evidence="9">Methylated-DNA--protein-cysteine methyltransferase</fullName>
        <ecNumber evidence="9">2.1.1.63</ecNumber>
    </recommendedName>
    <alternativeName>
        <fullName evidence="9">6-O-methylguanine-DNA methyltransferase</fullName>
        <shortName evidence="9">MGMT</shortName>
    </alternativeName>
    <alternativeName>
        <fullName evidence="9">O-6-methylguanine-DNA-alkyltransferase</fullName>
    </alternativeName>
</protein>
<dbReference type="Gene3D" id="3.30.160.70">
    <property type="entry name" value="Methylated DNA-protein cysteine methyltransferase domain"/>
    <property type="match status" value="1"/>
</dbReference>
<evidence type="ECO:0000256" key="1">
    <source>
        <dbReference type="ARBA" id="ARBA00001286"/>
    </source>
</evidence>
<comment type="catalytic activity">
    <reaction evidence="8 9">
        <text>a 6-O-methyl-2'-deoxyguanosine in DNA + L-cysteinyl-[protein] = S-methyl-L-cysteinyl-[protein] + a 2'-deoxyguanosine in DNA</text>
        <dbReference type="Rhea" id="RHEA:24000"/>
        <dbReference type="Rhea" id="RHEA-COMP:10131"/>
        <dbReference type="Rhea" id="RHEA-COMP:10132"/>
        <dbReference type="Rhea" id="RHEA-COMP:11367"/>
        <dbReference type="Rhea" id="RHEA-COMP:11368"/>
        <dbReference type="ChEBI" id="CHEBI:29950"/>
        <dbReference type="ChEBI" id="CHEBI:82612"/>
        <dbReference type="ChEBI" id="CHEBI:85445"/>
        <dbReference type="ChEBI" id="CHEBI:85448"/>
        <dbReference type="EC" id="2.1.1.63"/>
    </reaction>
</comment>
<dbReference type="EMBL" id="CP032416">
    <property type="protein sequence ID" value="AYD39452.1"/>
    <property type="molecule type" value="Genomic_DNA"/>
</dbReference>
<comment type="catalytic activity">
    <reaction evidence="1 9">
        <text>a 4-O-methyl-thymidine in DNA + L-cysteinyl-[protein] = a thymidine in DNA + S-methyl-L-cysteinyl-[protein]</text>
        <dbReference type="Rhea" id="RHEA:53428"/>
        <dbReference type="Rhea" id="RHEA-COMP:10131"/>
        <dbReference type="Rhea" id="RHEA-COMP:10132"/>
        <dbReference type="Rhea" id="RHEA-COMP:13555"/>
        <dbReference type="Rhea" id="RHEA-COMP:13556"/>
        <dbReference type="ChEBI" id="CHEBI:29950"/>
        <dbReference type="ChEBI" id="CHEBI:82612"/>
        <dbReference type="ChEBI" id="CHEBI:137386"/>
        <dbReference type="ChEBI" id="CHEBI:137387"/>
        <dbReference type="EC" id="2.1.1.63"/>
    </reaction>
</comment>
<dbReference type="InterPro" id="IPR036631">
    <property type="entry name" value="MGMT_N_sf"/>
</dbReference>
<evidence type="ECO:0000256" key="3">
    <source>
        <dbReference type="ARBA" id="ARBA00022490"/>
    </source>
</evidence>
<dbReference type="PANTHER" id="PTHR10815:SF5">
    <property type="entry name" value="METHYLATED-DNA--PROTEIN-CYSTEINE METHYLTRANSFERASE"/>
    <property type="match status" value="1"/>
</dbReference>
<name>A0A386H183_9CLOT</name>
<dbReference type="GO" id="GO:0006307">
    <property type="term" value="P:DNA alkylation repair"/>
    <property type="evidence" value="ECO:0007669"/>
    <property type="project" value="UniProtKB-UniRule"/>
</dbReference>
<evidence type="ECO:0000259" key="10">
    <source>
        <dbReference type="Pfam" id="PF01035"/>
    </source>
</evidence>